<feature type="non-terminal residue" evidence="1">
    <location>
        <position position="1"/>
    </location>
</feature>
<sequence length="120" mass="13347">KTVRGIVETVNDKGINIGGNWFNFSQYDPVDTPAEGDPVEIKVDGKNGKWIKELKFIRADEAMKASVTAKDARITRLSLISSAVEMLKTNGNVISTAEVETAARRLEKYVYEPIRKSCDK</sequence>
<gene>
    <name evidence="1" type="ORF">COU12_02610</name>
</gene>
<organism evidence="1 2">
    <name type="scientific">Candidatus Jorgensenbacteria bacterium CG10_big_fil_rev_8_21_14_0_10_54_38</name>
    <dbReference type="NCBI Taxonomy" id="1974593"/>
    <lineage>
        <taxon>Bacteria</taxon>
        <taxon>Candidatus Joergenseniibacteriota</taxon>
    </lineage>
</organism>
<protein>
    <submittedName>
        <fullName evidence="1">Uncharacterized protein</fullName>
    </submittedName>
</protein>
<dbReference type="AlphaFoldDB" id="A0A2M6WFG3"/>
<evidence type="ECO:0000313" key="2">
    <source>
        <dbReference type="Proteomes" id="UP000229530"/>
    </source>
</evidence>
<proteinExistence type="predicted"/>
<name>A0A2M6WFG3_9BACT</name>
<dbReference type="EMBL" id="PFBE01000042">
    <property type="protein sequence ID" value="PIT91527.1"/>
    <property type="molecule type" value="Genomic_DNA"/>
</dbReference>
<dbReference type="Proteomes" id="UP000229530">
    <property type="component" value="Unassembled WGS sequence"/>
</dbReference>
<evidence type="ECO:0000313" key="1">
    <source>
        <dbReference type="EMBL" id="PIT91527.1"/>
    </source>
</evidence>
<accession>A0A2M6WFG3</accession>
<reference evidence="2" key="1">
    <citation type="submission" date="2017-09" db="EMBL/GenBank/DDBJ databases">
        <title>Depth-based differentiation of microbial function through sediment-hosted aquifers and enrichment of novel symbionts in the deep terrestrial subsurface.</title>
        <authorList>
            <person name="Probst A.J."/>
            <person name="Ladd B."/>
            <person name="Jarett J.K."/>
            <person name="Geller-Mcgrath D.E."/>
            <person name="Sieber C.M.K."/>
            <person name="Emerson J.B."/>
            <person name="Anantharaman K."/>
            <person name="Thomas B.C."/>
            <person name="Malmstrom R."/>
            <person name="Stieglmeier M."/>
            <person name="Klingl A."/>
            <person name="Woyke T."/>
            <person name="Ryan C.M."/>
            <person name="Banfield J.F."/>
        </authorList>
    </citation>
    <scope>NUCLEOTIDE SEQUENCE [LARGE SCALE GENOMIC DNA]</scope>
</reference>
<comment type="caution">
    <text evidence="1">The sequence shown here is derived from an EMBL/GenBank/DDBJ whole genome shotgun (WGS) entry which is preliminary data.</text>
</comment>